<dbReference type="EMBL" id="WMIA01000009">
    <property type="protein sequence ID" value="MTF39073.1"/>
    <property type="molecule type" value="Genomic_DNA"/>
</dbReference>
<feature type="domain" description="Phytochrome chromophore attachment site" evidence="8">
    <location>
        <begin position="331"/>
        <end position="467"/>
    </location>
</feature>
<dbReference type="Proteomes" id="UP000437131">
    <property type="component" value="Unassembled WGS sequence"/>
</dbReference>
<dbReference type="PROSITE" id="PS50109">
    <property type="entry name" value="HIS_KIN"/>
    <property type="match status" value="1"/>
</dbReference>
<dbReference type="InterPro" id="IPR003018">
    <property type="entry name" value="GAF"/>
</dbReference>
<dbReference type="Pfam" id="PF02518">
    <property type="entry name" value="HATPase_c"/>
    <property type="match status" value="1"/>
</dbReference>
<dbReference type="SMART" id="SM00091">
    <property type="entry name" value="PAS"/>
    <property type="match status" value="4"/>
</dbReference>
<feature type="domain" description="PAS" evidence="10">
    <location>
        <begin position="785"/>
        <end position="856"/>
    </location>
</feature>
<keyword evidence="4" id="KW-0597">Phosphoprotein</keyword>
<dbReference type="SUPFAM" id="SSF54631">
    <property type="entry name" value="CBS-domain pair"/>
    <property type="match status" value="1"/>
</dbReference>
<comment type="catalytic activity">
    <reaction evidence="1">
        <text>ATP + protein L-histidine = ADP + protein N-phospho-L-histidine.</text>
        <dbReference type="EC" id="2.7.13.3"/>
    </reaction>
</comment>
<feature type="domain" description="PAC" evidence="11">
    <location>
        <begin position="860"/>
        <end position="912"/>
    </location>
</feature>
<dbReference type="Pfam" id="PF01590">
    <property type="entry name" value="GAF"/>
    <property type="match status" value="2"/>
</dbReference>
<evidence type="ECO:0000313" key="13">
    <source>
        <dbReference type="Proteomes" id="UP000437131"/>
    </source>
</evidence>
<evidence type="ECO:0000259" key="11">
    <source>
        <dbReference type="PROSITE" id="PS50113"/>
    </source>
</evidence>
<feature type="domain" description="Histidine kinase" evidence="9">
    <location>
        <begin position="1191"/>
        <end position="1383"/>
    </location>
</feature>
<comment type="caution">
    <text evidence="12">The sequence shown here is derived from an EMBL/GenBank/DDBJ whole genome shotgun (WGS) entry which is preliminary data.</text>
</comment>
<dbReference type="SUPFAM" id="SSF55785">
    <property type="entry name" value="PYP-like sensor domain (PAS domain)"/>
    <property type="match status" value="4"/>
</dbReference>
<dbReference type="InterPro" id="IPR029016">
    <property type="entry name" value="GAF-like_dom_sf"/>
</dbReference>
<dbReference type="InterPro" id="IPR035965">
    <property type="entry name" value="PAS-like_dom_sf"/>
</dbReference>
<keyword evidence="6" id="KW-0418">Kinase</keyword>
<feature type="coiled-coil region" evidence="7">
    <location>
        <begin position="750"/>
        <end position="788"/>
    </location>
</feature>
<dbReference type="InterPro" id="IPR046342">
    <property type="entry name" value="CBS_dom_sf"/>
</dbReference>
<evidence type="ECO:0000256" key="3">
    <source>
        <dbReference type="ARBA" id="ARBA00012438"/>
    </source>
</evidence>
<evidence type="ECO:0000256" key="4">
    <source>
        <dbReference type="ARBA" id="ARBA00022553"/>
    </source>
</evidence>
<evidence type="ECO:0000256" key="1">
    <source>
        <dbReference type="ARBA" id="ARBA00000085"/>
    </source>
</evidence>
<keyword evidence="7" id="KW-0175">Coiled coil</keyword>
<dbReference type="SUPFAM" id="SSF55874">
    <property type="entry name" value="ATPase domain of HSP90 chaperone/DNA topoisomerase II/histidine kinase"/>
    <property type="match status" value="1"/>
</dbReference>
<dbReference type="PANTHER" id="PTHR43304:SF1">
    <property type="entry name" value="PAC DOMAIN-CONTAINING PROTEIN"/>
    <property type="match status" value="1"/>
</dbReference>
<dbReference type="SMART" id="SM00387">
    <property type="entry name" value="HATPase_c"/>
    <property type="match status" value="1"/>
</dbReference>
<dbReference type="GO" id="GO:0004673">
    <property type="term" value="F:protein histidine kinase activity"/>
    <property type="evidence" value="ECO:0007669"/>
    <property type="project" value="UniProtKB-EC"/>
</dbReference>
<evidence type="ECO:0000259" key="9">
    <source>
        <dbReference type="PROSITE" id="PS50109"/>
    </source>
</evidence>
<evidence type="ECO:0000256" key="7">
    <source>
        <dbReference type="SAM" id="Coils"/>
    </source>
</evidence>
<accession>A0A844GU31</accession>
<feature type="domain" description="PAS" evidence="10">
    <location>
        <begin position="667"/>
        <end position="716"/>
    </location>
</feature>
<organism evidence="12 13">
    <name type="scientific">Cyanobacterium aponinum 0216</name>
    <dbReference type="NCBI Taxonomy" id="2676140"/>
    <lineage>
        <taxon>Bacteria</taxon>
        <taxon>Bacillati</taxon>
        <taxon>Cyanobacteriota</taxon>
        <taxon>Cyanophyceae</taxon>
        <taxon>Oscillatoriophycideae</taxon>
        <taxon>Chroococcales</taxon>
        <taxon>Geminocystaceae</taxon>
        <taxon>Cyanobacterium</taxon>
    </lineage>
</organism>
<dbReference type="SUPFAM" id="SSF55781">
    <property type="entry name" value="GAF domain-like"/>
    <property type="match status" value="2"/>
</dbReference>
<gene>
    <name evidence="12" type="ORF">GGC33_09035</name>
</gene>
<feature type="domain" description="PAS" evidence="10">
    <location>
        <begin position="1042"/>
        <end position="1115"/>
    </location>
</feature>
<dbReference type="EC" id="2.7.13.3" evidence="3"/>
<dbReference type="SMART" id="SM00086">
    <property type="entry name" value="PAC"/>
    <property type="match status" value="4"/>
</dbReference>
<dbReference type="InterPro" id="IPR005467">
    <property type="entry name" value="His_kinase_dom"/>
</dbReference>
<dbReference type="PANTHER" id="PTHR43304">
    <property type="entry name" value="PHYTOCHROME-LIKE PROTEIN CPH1"/>
    <property type="match status" value="1"/>
</dbReference>
<dbReference type="SMART" id="SM00065">
    <property type="entry name" value="GAF"/>
    <property type="match status" value="2"/>
</dbReference>
<dbReference type="InterPro" id="IPR000700">
    <property type="entry name" value="PAS-assoc_C"/>
</dbReference>
<keyword evidence="5" id="KW-0808">Transferase</keyword>
<dbReference type="InterPro" id="IPR003594">
    <property type="entry name" value="HATPase_dom"/>
</dbReference>
<dbReference type="GO" id="GO:0006355">
    <property type="term" value="P:regulation of DNA-templated transcription"/>
    <property type="evidence" value="ECO:0007669"/>
    <property type="project" value="InterPro"/>
</dbReference>
<dbReference type="Gene3D" id="3.30.450.40">
    <property type="match status" value="2"/>
</dbReference>
<proteinExistence type="inferred from homology"/>
<dbReference type="Pfam" id="PF08447">
    <property type="entry name" value="PAS_3"/>
    <property type="match status" value="2"/>
</dbReference>
<evidence type="ECO:0000259" key="10">
    <source>
        <dbReference type="PROSITE" id="PS50112"/>
    </source>
</evidence>
<dbReference type="Gene3D" id="3.30.450.20">
    <property type="entry name" value="PAS domain"/>
    <property type="match status" value="4"/>
</dbReference>
<dbReference type="InterPro" id="IPR000014">
    <property type="entry name" value="PAS"/>
</dbReference>
<comment type="similarity">
    <text evidence="2">In the N-terminal section; belongs to the phytochrome family.</text>
</comment>
<name>A0A844GU31_9CHRO</name>
<evidence type="ECO:0000313" key="12">
    <source>
        <dbReference type="EMBL" id="MTF39073.1"/>
    </source>
</evidence>
<dbReference type="Pfam" id="PF07568">
    <property type="entry name" value="HisKA_2"/>
    <property type="match status" value="1"/>
</dbReference>
<evidence type="ECO:0000256" key="6">
    <source>
        <dbReference type="ARBA" id="ARBA00022777"/>
    </source>
</evidence>
<reference evidence="12 13" key="1">
    <citation type="submission" date="2019-11" db="EMBL/GenBank/DDBJ databases">
        <title>Isolation of a new High Light Tolerant Cyanobacteria.</title>
        <authorList>
            <person name="Dobson Z."/>
            <person name="Vaughn N."/>
            <person name="Vaughn M."/>
            <person name="Fromme P."/>
            <person name="Mazor Y."/>
        </authorList>
    </citation>
    <scope>NUCLEOTIDE SEQUENCE [LARGE SCALE GENOMIC DNA]</scope>
    <source>
        <strain evidence="12 13">0216</strain>
    </source>
</reference>
<dbReference type="InterPro" id="IPR036890">
    <property type="entry name" value="HATPase_C_sf"/>
</dbReference>
<dbReference type="PROSITE" id="PS50113">
    <property type="entry name" value="PAC"/>
    <property type="match status" value="2"/>
</dbReference>
<dbReference type="Pfam" id="PF00989">
    <property type="entry name" value="PAS"/>
    <property type="match status" value="2"/>
</dbReference>
<evidence type="ECO:0000256" key="2">
    <source>
        <dbReference type="ARBA" id="ARBA00006402"/>
    </source>
</evidence>
<feature type="domain" description="PAC" evidence="11">
    <location>
        <begin position="1128"/>
        <end position="1180"/>
    </location>
</feature>
<protein>
    <recommendedName>
        <fullName evidence="3">histidine kinase</fullName>
        <ecNumber evidence="3">2.7.13.3</ecNumber>
    </recommendedName>
</protein>
<dbReference type="InterPro" id="IPR016132">
    <property type="entry name" value="Phyto_chromo_attachment"/>
</dbReference>
<feature type="domain" description="PAS" evidence="10">
    <location>
        <begin position="913"/>
        <end position="983"/>
    </location>
</feature>
<dbReference type="InterPro" id="IPR001610">
    <property type="entry name" value="PAC"/>
</dbReference>
<dbReference type="InterPro" id="IPR011495">
    <property type="entry name" value="Sig_transdc_His_kin_sub2_dim/P"/>
</dbReference>
<dbReference type="InterPro" id="IPR013655">
    <property type="entry name" value="PAS_fold_3"/>
</dbReference>
<dbReference type="PROSITE" id="PS50046">
    <property type="entry name" value="PHYTOCHROME_2"/>
    <property type="match status" value="1"/>
</dbReference>
<dbReference type="Gene3D" id="3.30.565.10">
    <property type="entry name" value="Histidine kinase-like ATPase, C-terminal domain"/>
    <property type="match status" value="1"/>
</dbReference>
<dbReference type="PROSITE" id="PS50112">
    <property type="entry name" value="PAS"/>
    <property type="match status" value="4"/>
</dbReference>
<evidence type="ECO:0000256" key="5">
    <source>
        <dbReference type="ARBA" id="ARBA00022679"/>
    </source>
</evidence>
<dbReference type="InterPro" id="IPR013767">
    <property type="entry name" value="PAS_fold"/>
</dbReference>
<evidence type="ECO:0000259" key="8">
    <source>
        <dbReference type="PROSITE" id="PS50046"/>
    </source>
</evidence>
<dbReference type="CDD" id="cd00130">
    <property type="entry name" value="PAS"/>
    <property type="match status" value="4"/>
</dbReference>
<sequence length="1383" mass="158208">MLVLMNHETRINSIIIDYCPFVISPETSFVDVLKKLLMGHDFLIVANNSFPLGYISPHIIIKIVAENINLYSLRAKNFCQSFPYISIDNLPDVFTIANNLYLNKYQLYGCLNEQGFLKGIITPHSICQYFNTEYIYQKISVNEVIKPNLKIVHPHQSLVNIINILNEDSSNDGLIIEKDSRCEIFSYRTILKTILEPDWKVKKVKDLESEDLSCFISTEKISIISNLVVNDSLLLVSNNFQGKSSNYNCDLANNLPSEDVKNFSCGVCSRLFLVTPKQLLKVLTPSWQFQYLKRKQQEIDTVKTAFKIEQKQVEQEKILSQLSYRIRKSLQLDTILHSTVNEVRQFLDCDRVIVYQLYPDGDGVIIAESVVEGVMSIHGRVVQDHCFAKDFIQPYLNGRIQAVDDVFEGNLSPCHLDLLLGIQIRANLVVPIIYHDGLWGLLAAQNCRQTRHWLEEEIVLLQKLGSQVAIAIQQSEYAQKALEIAKYQTAIASLGNTALLNNDIQTLINDTVEIVSDTLKVEYCDILELQANQASFLVKAGKGWSSDWIGSAQVGSSPRWMPGYTLKVMQPVITDDLLVETRFSPSPFLHNTGILSGATVNIGGEDNYFGVIGVYSKIPRKFTREEINFLQTISNVLATAIDKNRTQMQLDYFFNLSLDMFCITGVDGSFKRINSSFLTTLGYEEKEIIKGNILSFIHPDDLDITKAELEKLSRGFKSVNFENRWLTKDGQYRWLAWKSLPYEEGLIYAVARDITLAKQAESQLRSLNEELEIRVRDRTEELEQTTTRLRTFVQTAGTILVVLNQEYRIVEWNEEAEKIFGWQRDSVLGEDYFLLFVAPSNREDLKDIFNKTLNQGQVQRNLETKILTADGSERTLLWNINRFTDNHGQGIGIIACGQDIEEVRLAQLRWKLSEERFRSIFNQAAVGIVQVSLPGKLVLANDKFIQLLGFDRNDLVDVDFHSLIHPDDVSATLTDLSYLLNANQATFEREVRIRCNSNSHDCFLWINLNMSVVWVAVEPSYFIAVINDISDRKKAEESLQESEARLNSVLSSLQDVVWSMSLPDLKLRYINPACQILYGYSPADILANRGILLEMVIPEYHQEVESTWKNIMENYHLGVLQNQKEMNWEIEYKIQLSNGLHRWIRERSHIVYDQYGRAVSIDGISTDVTERHEAEEKLFKSLQEKEILLKEIHHRVKNNLYVISGLLNLQSSYIEDEQVRSLFDDSQNRIQTMAVIHEQLYQSDDLSQINFADYINRLVSNLFLSYNHYHTGIKPVTYLQECRLNIETAIPAGLLINELVTNAFKHAFPTGEGEVTINLIAKEEDIELEVKDNGIGLPDNLNIEQTNSLGLRLVRLLAQQLDAEIVVESEKNQGSCFRLCFKP</sequence>
<dbReference type="InterPro" id="IPR052162">
    <property type="entry name" value="Sensor_kinase/Photoreceptor"/>
</dbReference>
<dbReference type="NCBIfam" id="TIGR00229">
    <property type="entry name" value="sensory_box"/>
    <property type="match status" value="4"/>
</dbReference>